<dbReference type="PANTHER" id="PTHR12788">
    <property type="entry name" value="PROTEIN-TYROSINE SULFOTRANSFERASE 2"/>
    <property type="match status" value="1"/>
</dbReference>
<protein>
    <submittedName>
        <fullName evidence="2">Uncharacterized protein</fullName>
    </submittedName>
</protein>
<organism evidence="2">
    <name type="scientific">hydrothermal vent metagenome</name>
    <dbReference type="NCBI Taxonomy" id="652676"/>
    <lineage>
        <taxon>unclassified sequences</taxon>
        <taxon>metagenomes</taxon>
        <taxon>ecological metagenomes</taxon>
    </lineage>
</organism>
<dbReference type="SUPFAM" id="SSF52540">
    <property type="entry name" value="P-loop containing nucleoside triphosphate hydrolases"/>
    <property type="match status" value="1"/>
</dbReference>
<dbReference type="InterPro" id="IPR027417">
    <property type="entry name" value="P-loop_NTPase"/>
</dbReference>
<dbReference type="GO" id="GO:0005794">
    <property type="term" value="C:Golgi apparatus"/>
    <property type="evidence" value="ECO:0007669"/>
    <property type="project" value="UniProtKB-ARBA"/>
</dbReference>
<dbReference type="EMBL" id="UOGK01000688">
    <property type="protein sequence ID" value="VAX42426.1"/>
    <property type="molecule type" value="Genomic_DNA"/>
</dbReference>
<proteinExistence type="predicted"/>
<dbReference type="Pfam" id="PF13469">
    <property type="entry name" value="Sulfotransfer_3"/>
    <property type="match status" value="1"/>
</dbReference>
<keyword evidence="1" id="KW-0808">Transferase</keyword>
<reference evidence="2" key="1">
    <citation type="submission" date="2018-06" db="EMBL/GenBank/DDBJ databases">
        <authorList>
            <person name="Zhirakovskaya E."/>
        </authorList>
    </citation>
    <scope>NUCLEOTIDE SEQUENCE</scope>
</reference>
<dbReference type="InterPro" id="IPR011990">
    <property type="entry name" value="TPR-like_helical_dom_sf"/>
</dbReference>
<name>A0A3B1DI13_9ZZZZ</name>
<dbReference type="Gene3D" id="1.25.40.10">
    <property type="entry name" value="Tetratricopeptide repeat domain"/>
    <property type="match status" value="1"/>
</dbReference>
<dbReference type="GO" id="GO:0008476">
    <property type="term" value="F:protein-tyrosine sulfotransferase activity"/>
    <property type="evidence" value="ECO:0007669"/>
    <property type="project" value="InterPro"/>
</dbReference>
<dbReference type="Pfam" id="PF13432">
    <property type="entry name" value="TPR_16"/>
    <property type="match status" value="1"/>
</dbReference>
<accession>A0A3B1DI13</accession>
<dbReference type="InterPro" id="IPR026634">
    <property type="entry name" value="TPST-like"/>
</dbReference>
<dbReference type="SUPFAM" id="SSF48452">
    <property type="entry name" value="TPR-like"/>
    <property type="match status" value="1"/>
</dbReference>
<feature type="non-terminal residue" evidence="2">
    <location>
        <position position="1"/>
    </location>
</feature>
<dbReference type="PANTHER" id="PTHR12788:SF10">
    <property type="entry name" value="PROTEIN-TYROSINE SULFOTRANSFERASE"/>
    <property type="match status" value="1"/>
</dbReference>
<dbReference type="AlphaFoldDB" id="A0A3B1DI13"/>
<evidence type="ECO:0000313" key="2">
    <source>
        <dbReference type="EMBL" id="VAX42426.1"/>
    </source>
</evidence>
<sequence length="567" mass="61232">KGDVLVGDLGDRDFRDLHLGPADKVVEQVDRPLERLQPDGIFCRAHLACSKVQPKYTAAPASTAAPRTERITMPPPKPDAKALYAMAVKLFERGRYAESAAAAEMVLRAHPGHAETTLLRGSALARSGKPTEARRLFAGLLRADPAEHRCHHEISLTHLLEGNLAEAHEALGPALAAEPASPLYLAARAELFQAEGREAEARDLLAPLLGWGSADPRCCIVFAELCGATGRAAEGLEALAPVLESAATLTGPLERRALFARAALLDKAERHPEALDAATEANERAIELRGGPFDSAAHTQRIDALIAAWDRPTIAQSSRRSNPSDLPVFIVGMPRSGTSLVEQIIATHPSAHGCGELGLVTGFVAEVWPADGLPLPLALDPGLLGGSRVSRFASGVLGELRTRGGDATRITDKNPLNLLHLGVIASAFPNARIIHCRRDPLDTCTSCFFHDFVGDLRFTNRLDALGRFYRDADRLMAHWNTVLDLPILEVTYERLVAEQEAVSRGLIEFLGLPWDEACLRFHETERLARTASNQQVRKPMYASAVGRAARYGDRLDPLCAAFTAGAD</sequence>
<evidence type="ECO:0000256" key="1">
    <source>
        <dbReference type="ARBA" id="ARBA00022679"/>
    </source>
</evidence>
<dbReference type="Gene3D" id="3.40.50.300">
    <property type="entry name" value="P-loop containing nucleotide triphosphate hydrolases"/>
    <property type="match status" value="1"/>
</dbReference>
<gene>
    <name evidence="2" type="ORF">MNBD_PLANCTO03-924</name>
</gene>